<comment type="caution">
    <text evidence="2">The sequence shown here is derived from an EMBL/GenBank/DDBJ whole genome shotgun (WGS) entry which is preliminary data.</text>
</comment>
<proteinExistence type="predicted"/>
<protein>
    <submittedName>
        <fullName evidence="2">Uncharacterized protein</fullName>
    </submittedName>
</protein>
<keyword evidence="1" id="KW-1133">Transmembrane helix</keyword>
<feature type="transmembrane region" description="Helical" evidence="1">
    <location>
        <begin position="138"/>
        <end position="157"/>
    </location>
</feature>
<feature type="transmembrane region" description="Helical" evidence="1">
    <location>
        <begin position="196"/>
        <end position="216"/>
    </location>
</feature>
<keyword evidence="1" id="KW-0472">Membrane</keyword>
<feature type="transmembrane region" description="Helical" evidence="1">
    <location>
        <begin position="163"/>
        <end position="184"/>
    </location>
</feature>
<reference evidence="2 3" key="1">
    <citation type="submission" date="2019-07" db="EMBL/GenBank/DDBJ databases">
        <title>The pathways for chlorine oxyanion respiration interact through the shared metabolite chlorate.</title>
        <authorList>
            <person name="Barnum T.P."/>
            <person name="Cheng Y."/>
            <person name="Hill K.A."/>
            <person name="Lucas L.N."/>
            <person name="Carlson H.K."/>
            <person name="Coates J.D."/>
        </authorList>
    </citation>
    <scope>NUCLEOTIDE SEQUENCE [LARGE SCALE GENOMIC DNA]</scope>
    <source>
        <strain evidence="2 3">SFB-1</strain>
    </source>
</reference>
<accession>A0A557SB93</accession>
<feature type="transmembrane region" description="Helical" evidence="1">
    <location>
        <begin position="236"/>
        <end position="261"/>
    </location>
</feature>
<keyword evidence="1" id="KW-0812">Transmembrane</keyword>
<evidence type="ECO:0000313" key="2">
    <source>
        <dbReference type="EMBL" id="TVO74669.1"/>
    </source>
</evidence>
<gene>
    <name evidence="2" type="ORF">FHP89_15225</name>
</gene>
<name>A0A557SB93_9RHOO</name>
<dbReference type="AlphaFoldDB" id="A0A557SB93"/>
<feature type="transmembrane region" description="Helical" evidence="1">
    <location>
        <begin position="112"/>
        <end position="131"/>
    </location>
</feature>
<dbReference type="EMBL" id="VMNI01000015">
    <property type="protein sequence ID" value="TVO74669.1"/>
    <property type="molecule type" value="Genomic_DNA"/>
</dbReference>
<feature type="transmembrane region" description="Helical" evidence="1">
    <location>
        <begin position="296"/>
        <end position="317"/>
    </location>
</feature>
<organism evidence="2 3">
    <name type="scientific">Denitromonas halophila</name>
    <dbReference type="NCBI Taxonomy" id="1629404"/>
    <lineage>
        <taxon>Bacteria</taxon>
        <taxon>Pseudomonadati</taxon>
        <taxon>Pseudomonadota</taxon>
        <taxon>Betaproteobacteria</taxon>
        <taxon>Rhodocyclales</taxon>
        <taxon>Zoogloeaceae</taxon>
        <taxon>Denitromonas</taxon>
    </lineage>
</organism>
<feature type="transmembrane region" description="Helical" evidence="1">
    <location>
        <begin position="6"/>
        <end position="27"/>
    </location>
</feature>
<feature type="transmembrane region" description="Helical" evidence="1">
    <location>
        <begin position="78"/>
        <end position="100"/>
    </location>
</feature>
<sequence>MATLDGQLLFGLLVSLAIAAIVAWWLAGRYRKAMLRLMSTPTPPQDAAVATPMTTVVGATAAPARFDAVINRRQNRRLAAVLAGISIVLGLSTSAFELLAVHTDPGFTLNRWLVLGAVYTWPVVPALGLLWRWSVWRTVGAVAAYMLCLIPVILLGSNAAQTLVMVTGWLASTVALPMISLLGLAASGRIRAIAPLLFPAAVVLVGTSLVGLAWAASMVDAPPPTLLALLDAIGAIPTILVFIAAPWAIGIWPVIGVLRAVATAYRHKRFSELAYLFGLFWLVVLIAMALPSIHSVGLAAFGIVLVWLWVPIGFALARGWLAPPPAPPTLLVLRVFRRDAAVEALFDAVTERWRATGNTVLIAGTDLVTRTLDADDLFVFLSRRLRERFILQPDDIPRRLAEFDLTPDHDGRYRINECYCGDATWQGALRALVAGSHAVLMDLRDFRAENGGCRFELGELSRAAHLRQIVVLFNEHTDRRTAEADLGDASGRVHWADMTQRHRHTDRAVLAALLTPAARPDESGPTQSRGRR</sequence>
<evidence type="ECO:0000256" key="1">
    <source>
        <dbReference type="SAM" id="Phobius"/>
    </source>
</evidence>
<feature type="transmembrane region" description="Helical" evidence="1">
    <location>
        <begin position="273"/>
        <end position="290"/>
    </location>
</feature>
<dbReference type="Proteomes" id="UP000318349">
    <property type="component" value="Unassembled WGS sequence"/>
</dbReference>
<evidence type="ECO:0000313" key="3">
    <source>
        <dbReference type="Proteomes" id="UP000318349"/>
    </source>
</evidence>